<dbReference type="InterPro" id="IPR019734">
    <property type="entry name" value="TPR_rpt"/>
</dbReference>
<feature type="repeat" description="TPR" evidence="3">
    <location>
        <begin position="197"/>
        <end position="230"/>
    </location>
</feature>
<dbReference type="InterPro" id="IPR011990">
    <property type="entry name" value="TPR-like_helical_dom_sf"/>
</dbReference>
<dbReference type="SUPFAM" id="SSF48452">
    <property type="entry name" value="TPR-like"/>
    <property type="match status" value="1"/>
</dbReference>
<keyword evidence="2 3" id="KW-0802">TPR repeat</keyword>
<dbReference type="InterPro" id="IPR051012">
    <property type="entry name" value="CellSynth/LPSAsmb/PSIAsmb"/>
</dbReference>
<dbReference type="Pfam" id="PF13432">
    <property type="entry name" value="TPR_16"/>
    <property type="match status" value="1"/>
</dbReference>
<dbReference type="AlphaFoldDB" id="A0A3L7DZR2"/>
<dbReference type="OrthoDB" id="5801251at2"/>
<dbReference type="PANTHER" id="PTHR45586:SF1">
    <property type="entry name" value="LIPOPOLYSACCHARIDE ASSEMBLY PROTEIN B"/>
    <property type="match status" value="1"/>
</dbReference>
<comment type="caution">
    <text evidence="6">The sequence shown here is derived from an EMBL/GenBank/DDBJ whole genome shotgun (WGS) entry which is preliminary data.</text>
</comment>
<dbReference type="PROSITE" id="PS50005">
    <property type="entry name" value="TPR"/>
    <property type="match status" value="2"/>
</dbReference>
<evidence type="ECO:0000256" key="3">
    <source>
        <dbReference type="PROSITE-ProRule" id="PRU00339"/>
    </source>
</evidence>
<keyword evidence="1" id="KW-0677">Repeat</keyword>
<dbReference type="Gene3D" id="3.10.620.30">
    <property type="match status" value="1"/>
</dbReference>
<dbReference type="PANTHER" id="PTHR45586">
    <property type="entry name" value="TPR REPEAT-CONTAINING PROTEIN PA4667"/>
    <property type="match status" value="1"/>
</dbReference>
<accession>A0A3L7DZR2</accession>
<name>A0A3L7DZR2_9GAMM</name>
<gene>
    <name evidence="6" type="ORF">DWB85_09485</name>
</gene>
<dbReference type="SMART" id="SM00028">
    <property type="entry name" value="TPR"/>
    <property type="match status" value="4"/>
</dbReference>
<dbReference type="Gene3D" id="1.25.40.10">
    <property type="entry name" value="Tetratricopeptide repeat domain"/>
    <property type="match status" value="2"/>
</dbReference>
<evidence type="ECO:0000256" key="2">
    <source>
        <dbReference type="ARBA" id="ARBA00022803"/>
    </source>
</evidence>
<organism evidence="6 7">
    <name type="scientific">Seongchinamella sediminis</name>
    <dbReference type="NCBI Taxonomy" id="2283635"/>
    <lineage>
        <taxon>Bacteria</taxon>
        <taxon>Pseudomonadati</taxon>
        <taxon>Pseudomonadota</taxon>
        <taxon>Gammaproteobacteria</taxon>
        <taxon>Cellvibrionales</taxon>
        <taxon>Halieaceae</taxon>
        <taxon>Seongchinamella</taxon>
    </lineage>
</organism>
<sequence length="381" mass="42524">MRMLKIIPRLAAVTSICTLAACGGSGFIAPDQPPQVYTPTQLLDGSLLAEPMADPQVELLAVNDDMRAFLAEHLPDGGNKKQKVEKILEAILDDGLRLDYNLFYTLTAEEAFYTREGNCMSFTNLFVALAREAGINATFQEVEVPPTWESRNESWLFNKHLNAVVDLPGGSMMVDFALGEFNTDYDRHLLDDEEVLARYHNNMGVHLMMDGELQQAFPHFRKAIELAPDTGYVWTNLGSLYRRLDNEAAAEGAYLEGIAVARDPAAMSNLARLYQARGRTDLAAWYEGKVELFRLNNPYYLHQLAREAFDAGQYELAVSHSRSALRRDGDKHEMHSLLGMSYVKLGDYEAASKAFRSAAARAEDAGQKAGYSKKLEMLAQH</sequence>
<feature type="domain" description="Transglutaminase-like" evidence="5">
    <location>
        <begin position="82"/>
        <end position="139"/>
    </location>
</feature>
<dbReference type="PROSITE" id="PS51257">
    <property type="entry name" value="PROKAR_LIPOPROTEIN"/>
    <property type="match status" value="1"/>
</dbReference>
<feature type="repeat" description="TPR" evidence="3">
    <location>
        <begin position="332"/>
        <end position="365"/>
    </location>
</feature>
<dbReference type="Proteomes" id="UP000265509">
    <property type="component" value="Unassembled WGS sequence"/>
</dbReference>
<keyword evidence="4" id="KW-0732">Signal</keyword>
<keyword evidence="7" id="KW-1185">Reference proteome</keyword>
<feature type="chain" id="PRO_5018190071" evidence="4">
    <location>
        <begin position="21"/>
        <end position="381"/>
    </location>
</feature>
<evidence type="ECO:0000313" key="6">
    <source>
        <dbReference type="EMBL" id="RLQ22155.1"/>
    </source>
</evidence>
<evidence type="ECO:0000256" key="1">
    <source>
        <dbReference type="ARBA" id="ARBA00022737"/>
    </source>
</evidence>
<proteinExistence type="predicted"/>
<evidence type="ECO:0000256" key="4">
    <source>
        <dbReference type="SAM" id="SignalP"/>
    </source>
</evidence>
<protein>
    <submittedName>
        <fullName evidence="6">Tetratricopeptide repeat protein</fullName>
    </submittedName>
</protein>
<dbReference type="InterPro" id="IPR038765">
    <property type="entry name" value="Papain-like_cys_pep_sf"/>
</dbReference>
<dbReference type="RefSeq" id="WP_117954002.1">
    <property type="nucleotide sequence ID" value="NZ_QRAN01000008.1"/>
</dbReference>
<evidence type="ECO:0000259" key="5">
    <source>
        <dbReference type="Pfam" id="PF01841"/>
    </source>
</evidence>
<dbReference type="Pfam" id="PF01841">
    <property type="entry name" value="Transglut_core"/>
    <property type="match status" value="1"/>
</dbReference>
<dbReference type="SUPFAM" id="SSF54001">
    <property type="entry name" value="Cysteine proteinases"/>
    <property type="match status" value="1"/>
</dbReference>
<feature type="signal peptide" evidence="4">
    <location>
        <begin position="1"/>
        <end position="20"/>
    </location>
</feature>
<dbReference type="InterPro" id="IPR002931">
    <property type="entry name" value="Transglutaminase-like"/>
</dbReference>
<evidence type="ECO:0000313" key="7">
    <source>
        <dbReference type="Proteomes" id="UP000265509"/>
    </source>
</evidence>
<dbReference type="EMBL" id="QRAN01000008">
    <property type="protein sequence ID" value="RLQ22155.1"/>
    <property type="molecule type" value="Genomic_DNA"/>
</dbReference>
<reference evidence="6 7" key="1">
    <citation type="submission" date="2018-07" db="EMBL/GenBank/DDBJ databases">
        <title>Halioglobus sp. genome submission.</title>
        <authorList>
            <person name="Ye M.-Q."/>
            <person name="Du Z.-J."/>
        </authorList>
    </citation>
    <scope>NUCLEOTIDE SEQUENCE [LARGE SCALE GENOMIC DNA]</scope>
    <source>
        <strain evidence="6 7">U0301</strain>
    </source>
</reference>
<dbReference type="Pfam" id="PF13424">
    <property type="entry name" value="TPR_12"/>
    <property type="match status" value="1"/>
</dbReference>